<proteinExistence type="predicted"/>
<feature type="transmembrane region" description="Helical" evidence="2">
    <location>
        <begin position="126"/>
        <end position="151"/>
    </location>
</feature>
<sequence>MAQVLTQWPATPLSQRHQTYNHRDSVSAGANPHGSQLSWDSLQSSLNCNSRFYCLFSDNRKQQEQARKALESALGGKKTEFEKWDKEIKRREEAGGGGDIGGGGWFGRWSRWFGDGDHFWQEAQQIGLTILGIVTVFLIVAKGDVMLAVVLNPLLLSLRKTRDGLTFLTSLVTKKINPASSFNLSKVQEEEVSTHVSARQSVVKKWGSD</sequence>
<dbReference type="PANTHER" id="PTHR36393">
    <property type="entry name" value="SULFATE ADENYLYLTRANSFERASE SUBUNIT"/>
    <property type="match status" value="1"/>
</dbReference>
<dbReference type="PANTHER" id="PTHR36393:SF1">
    <property type="entry name" value="SULFATE ADENYLYLTRANSFERASE SUBUNIT"/>
    <property type="match status" value="1"/>
</dbReference>
<keyword evidence="2" id="KW-0472">Membrane</keyword>
<accession>A0AAV1BUY3</accession>
<feature type="compositionally biased region" description="Polar residues" evidence="1">
    <location>
        <begin position="1"/>
        <end position="18"/>
    </location>
</feature>
<organism evidence="3 4">
    <name type="scientific">Oldenlandia corymbosa var. corymbosa</name>
    <dbReference type="NCBI Taxonomy" id="529605"/>
    <lineage>
        <taxon>Eukaryota</taxon>
        <taxon>Viridiplantae</taxon>
        <taxon>Streptophyta</taxon>
        <taxon>Embryophyta</taxon>
        <taxon>Tracheophyta</taxon>
        <taxon>Spermatophyta</taxon>
        <taxon>Magnoliopsida</taxon>
        <taxon>eudicotyledons</taxon>
        <taxon>Gunneridae</taxon>
        <taxon>Pentapetalae</taxon>
        <taxon>asterids</taxon>
        <taxon>lamiids</taxon>
        <taxon>Gentianales</taxon>
        <taxon>Rubiaceae</taxon>
        <taxon>Rubioideae</taxon>
        <taxon>Spermacoceae</taxon>
        <taxon>Hedyotis-Oldenlandia complex</taxon>
        <taxon>Oldenlandia</taxon>
    </lineage>
</organism>
<evidence type="ECO:0000313" key="3">
    <source>
        <dbReference type="EMBL" id="CAI9086887.1"/>
    </source>
</evidence>
<feature type="region of interest" description="Disordered" evidence="1">
    <location>
        <begin position="1"/>
        <end position="34"/>
    </location>
</feature>
<dbReference type="AlphaFoldDB" id="A0AAV1BUY3"/>
<comment type="caution">
    <text evidence="3">The sequence shown here is derived from an EMBL/GenBank/DDBJ whole genome shotgun (WGS) entry which is preliminary data.</text>
</comment>
<evidence type="ECO:0000313" key="4">
    <source>
        <dbReference type="Proteomes" id="UP001161247"/>
    </source>
</evidence>
<dbReference type="EMBL" id="CATKSE010000001">
    <property type="protein sequence ID" value="CAI9086887.1"/>
    <property type="molecule type" value="Genomic_DNA"/>
</dbReference>
<name>A0AAV1BUY3_OLDCO</name>
<keyword evidence="2" id="KW-0812">Transmembrane</keyword>
<dbReference type="Proteomes" id="UP001161247">
    <property type="component" value="Unassembled WGS sequence"/>
</dbReference>
<evidence type="ECO:0000256" key="1">
    <source>
        <dbReference type="SAM" id="MobiDB-lite"/>
    </source>
</evidence>
<keyword evidence="2" id="KW-1133">Transmembrane helix</keyword>
<reference evidence="3" key="1">
    <citation type="submission" date="2023-03" db="EMBL/GenBank/DDBJ databases">
        <authorList>
            <person name="Julca I."/>
        </authorList>
    </citation>
    <scope>NUCLEOTIDE SEQUENCE</scope>
</reference>
<evidence type="ECO:0000256" key="2">
    <source>
        <dbReference type="SAM" id="Phobius"/>
    </source>
</evidence>
<gene>
    <name evidence="3" type="ORF">OLC1_LOCUS24862</name>
</gene>
<keyword evidence="4" id="KW-1185">Reference proteome</keyword>
<protein>
    <submittedName>
        <fullName evidence="3">OLC1v1020811C1</fullName>
    </submittedName>
</protein>